<reference evidence="2" key="1">
    <citation type="journal article" date="2012" name="PLoS ONE">
        <title>Comparative analysis of genome sequences covering the seven cronobacter species.</title>
        <authorList>
            <person name="Joseph S."/>
            <person name="Desai P."/>
            <person name="Ji Y."/>
            <person name="Cummings C.A."/>
            <person name="Shih R."/>
            <person name="Degoricija L."/>
            <person name="Rico A."/>
            <person name="Brzoska P."/>
            <person name="Hamby S.E."/>
            <person name="Masood N."/>
            <person name="Hariri S."/>
            <person name="Sonbol H."/>
            <person name="Chuzhanova N."/>
            <person name="McClelland M."/>
            <person name="Furtado M.R."/>
            <person name="Forsythe S.J."/>
        </authorList>
    </citation>
    <scope>NUCLEOTIDE SEQUENCE [LARGE SCALE GENOMIC DNA]</scope>
    <source>
        <strain evidence="2">1210</strain>
    </source>
</reference>
<keyword evidence="2" id="KW-1185">Reference proteome</keyword>
<evidence type="ECO:0000313" key="1">
    <source>
        <dbReference type="EMBL" id="CCJ82653.1"/>
    </source>
</evidence>
<accession>A0ABP1WE80</accession>
<organism evidence="1 2">
    <name type="scientific">Cronobacter dublinensis 1210</name>
    <dbReference type="NCBI Taxonomy" id="1208656"/>
    <lineage>
        <taxon>Bacteria</taxon>
        <taxon>Pseudomonadati</taxon>
        <taxon>Pseudomonadota</taxon>
        <taxon>Gammaproteobacteria</taxon>
        <taxon>Enterobacterales</taxon>
        <taxon>Enterobacteriaceae</taxon>
        <taxon>Cronobacter</taxon>
    </lineage>
</organism>
<dbReference type="Proteomes" id="UP000009342">
    <property type="component" value="Unassembled WGS sequence"/>
</dbReference>
<sequence>MDIESLIAAANRAQQALEQNMGNRSHRWHMDFFLTAWAAITPCVFKQYLMIFNDEFQNGNLPDKE</sequence>
<proteinExistence type="predicted"/>
<protein>
    <submittedName>
        <fullName evidence="1">Uncharacterized protein</fullName>
    </submittedName>
</protein>
<evidence type="ECO:0000313" key="2">
    <source>
        <dbReference type="Proteomes" id="UP000009342"/>
    </source>
</evidence>
<gene>
    <name evidence="1" type="ORF">BN134_3420</name>
</gene>
<dbReference type="EMBL" id="CAKZ01000160">
    <property type="protein sequence ID" value="CCJ82653.1"/>
    <property type="molecule type" value="Genomic_DNA"/>
</dbReference>
<comment type="caution">
    <text evidence="1">The sequence shown here is derived from an EMBL/GenBank/DDBJ whole genome shotgun (WGS) entry which is preliminary data.</text>
</comment>
<name>A0ABP1WE80_9ENTR</name>